<keyword evidence="1" id="KW-0732">Signal</keyword>
<evidence type="ECO:0000256" key="1">
    <source>
        <dbReference type="SAM" id="SignalP"/>
    </source>
</evidence>
<dbReference type="AlphaFoldDB" id="A0AAJ6AIN0"/>
<dbReference type="InterPro" id="IPR011990">
    <property type="entry name" value="TPR-like_helical_dom_sf"/>
</dbReference>
<feature type="signal peptide" evidence="1">
    <location>
        <begin position="1"/>
        <end position="22"/>
    </location>
</feature>
<dbReference type="SUPFAM" id="SSF81901">
    <property type="entry name" value="HCP-like"/>
    <property type="match status" value="2"/>
</dbReference>
<dbReference type="Gene3D" id="1.25.40.10">
    <property type="entry name" value="Tetratricopeptide repeat domain"/>
    <property type="match status" value="2"/>
</dbReference>
<dbReference type="SMART" id="SM00671">
    <property type="entry name" value="SEL1"/>
    <property type="match status" value="5"/>
</dbReference>
<dbReference type="EMBL" id="CP121769">
    <property type="protein sequence ID" value="WGE09804.1"/>
    <property type="molecule type" value="Genomic_DNA"/>
</dbReference>
<dbReference type="Pfam" id="PF08238">
    <property type="entry name" value="Sel1"/>
    <property type="match status" value="5"/>
</dbReference>
<dbReference type="InterPro" id="IPR050767">
    <property type="entry name" value="Sel1_AlgK"/>
</dbReference>
<evidence type="ECO:0000313" key="3">
    <source>
        <dbReference type="Proteomes" id="UP001222296"/>
    </source>
</evidence>
<proteinExistence type="predicted"/>
<dbReference type="PANTHER" id="PTHR11102">
    <property type="entry name" value="SEL-1-LIKE PROTEIN"/>
    <property type="match status" value="1"/>
</dbReference>
<name>A0AAJ6AIN0_GLAPU</name>
<dbReference type="RefSeq" id="WP_160448605.1">
    <property type="nucleotide sequence ID" value="NZ_CP121769.1"/>
</dbReference>
<dbReference type="Proteomes" id="UP001222296">
    <property type="component" value="Chromosome"/>
</dbReference>
<sequence length="277" mass="31225">MKTVIKSLLVTALLSSSLSTLAETTEDRLLRRAQQGDANAQSLMGSSACKSGDYYAALDWYEKAAKQAYGKDDQEWQQYQLAEMYWAGMCIGAKTEQGSPNYPKALEWYERVAFNSNPKNLSYHYIAKFRIAEIYLFEKGGIKRDGAEAKRLYTELANIPDDVIQQLKNNENVLEAAKGLAIQEIRSNAGYRLAQMHYYGKFATQNYQLAFQWADKAVSDDHPYAAALLAVLLYNGLGVKQDKAEGLRLVEVACDEFAIEKACELYQQMKANLPVKY</sequence>
<gene>
    <name evidence="2" type="ORF">QBL01_11430</name>
</gene>
<accession>A0AAJ6AIN0</accession>
<evidence type="ECO:0000313" key="2">
    <source>
        <dbReference type="EMBL" id="WGE09804.1"/>
    </source>
</evidence>
<dbReference type="InterPro" id="IPR006597">
    <property type="entry name" value="Sel1-like"/>
</dbReference>
<reference evidence="2" key="1">
    <citation type="submission" date="2023-04" db="EMBL/GenBank/DDBJ databases">
        <title>Molecular characterization of the Integrative and Conjugative elements harboring multidrug-resistance gene from Glaesserella (Haemophilus) parasuis.</title>
        <authorList>
            <person name="Che Y."/>
            <person name="Zhou L."/>
        </authorList>
    </citation>
    <scope>NUCLEOTIDE SEQUENCE</scope>
    <source>
        <strain evidence="2">Z44</strain>
    </source>
</reference>
<organism evidence="2 3">
    <name type="scientific">Glaesserella parasuis</name>
    <name type="common">Haemophilus parasuis</name>
    <dbReference type="NCBI Taxonomy" id="738"/>
    <lineage>
        <taxon>Bacteria</taxon>
        <taxon>Pseudomonadati</taxon>
        <taxon>Pseudomonadota</taxon>
        <taxon>Gammaproteobacteria</taxon>
        <taxon>Pasteurellales</taxon>
        <taxon>Pasteurellaceae</taxon>
        <taxon>Glaesserella</taxon>
    </lineage>
</organism>
<protein>
    <submittedName>
        <fullName evidence="2">SEL1-like repeat protein</fullName>
    </submittedName>
</protein>
<feature type="chain" id="PRO_5042507324" evidence="1">
    <location>
        <begin position="23"/>
        <end position="277"/>
    </location>
</feature>